<proteinExistence type="predicted"/>
<feature type="domain" description="Histidine kinase" evidence="6">
    <location>
        <begin position="183"/>
        <end position="406"/>
    </location>
</feature>
<dbReference type="InterPro" id="IPR003594">
    <property type="entry name" value="HATPase_dom"/>
</dbReference>
<keyword evidence="8" id="KW-1185">Reference proteome</keyword>
<dbReference type="PRINTS" id="PR00344">
    <property type="entry name" value="BCTRLSENSOR"/>
</dbReference>
<dbReference type="SUPFAM" id="SSF55781">
    <property type="entry name" value="GAF domain-like"/>
    <property type="match status" value="1"/>
</dbReference>
<feature type="coiled-coil region" evidence="5">
    <location>
        <begin position="160"/>
        <end position="187"/>
    </location>
</feature>
<keyword evidence="4 7" id="KW-0418">Kinase</keyword>
<comment type="catalytic activity">
    <reaction evidence="1">
        <text>ATP + protein L-histidine = ADP + protein N-phospho-L-histidine.</text>
        <dbReference type="EC" id="2.7.13.3"/>
    </reaction>
</comment>
<dbReference type="Gene3D" id="3.30.565.10">
    <property type="entry name" value="Histidine kinase-like ATPase, C-terminal domain"/>
    <property type="match status" value="1"/>
</dbReference>
<evidence type="ECO:0000256" key="2">
    <source>
        <dbReference type="ARBA" id="ARBA00012438"/>
    </source>
</evidence>
<evidence type="ECO:0000256" key="4">
    <source>
        <dbReference type="ARBA" id="ARBA00022777"/>
    </source>
</evidence>
<dbReference type="EC" id="2.7.13.3" evidence="2"/>
<dbReference type="GO" id="GO:0005886">
    <property type="term" value="C:plasma membrane"/>
    <property type="evidence" value="ECO:0007669"/>
    <property type="project" value="TreeGrafter"/>
</dbReference>
<name>A0A1I1A596_9BACT</name>
<dbReference type="PANTHER" id="PTHR43047">
    <property type="entry name" value="TWO-COMPONENT HISTIDINE PROTEIN KINASE"/>
    <property type="match status" value="1"/>
</dbReference>
<evidence type="ECO:0000256" key="1">
    <source>
        <dbReference type="ARBA" id="ARBA00000085"/>
    </source>
</evidence>
<dbReference type="InterPro" id="IPR036097">
    <property type="entry name" value="HisK_dim/P_sf"/>
</dbReference>
<dbReference type="EMBL" id="FOKK01000007">
    <property type="protein sequence ID" value="SFB33077.1"/>
    <property type="molecule type" value="Genomic_DNA"/>
</dbReference>
<sequence>MNQISSSQENELDRLLALSNLGIDYYEPKQGLNYLTELAAKICGTEISLVNLIDSFTQWSVSSYGIDINQMPREDSVCQYTIHTSSKTGLEVKDLRDDVRFKDMFYVKDTPNLRYYMGVPLTSPEGYNLGALCVMDSKLMHLSEDIKEVLRLIARQIVDRLRLNNLVADLKNKLKESELNQKKLAHDIRGPIGGILGLSDLILEEDELTSPQEILEYSEMIKQSSLSLLDLSKDILSKGFDGNSNRSQELKEGDTNLVNLKETILRLLAPQIKVKNIAFNVQLNPENQLESFSKLYVLQILGNLLSNSIKFTNSGGEISLSMNLKRKELDLILELSVEDNGIGMTSSKIHEILEAGTSTHEGTRGELGFGLGLNLVRQLVKQQEGTMDIISTVGEGTKFTIEMPVN</sequence>
<dbReference type="GO" id="GO:0000155">
    <property type="term" value="F:phosphorelay sensor kinase activity"/>
    <property type="evidence" value="ECO:0007669"/>
    <property type="project" value="InterPro"/>
</dbReference>
<dbReference type="GO" id="GO:0009927">
    <property type="term" value="F:histidine phosphotransfer kinase activity"/>
    <property type="evidence" value="ECO:0007669"/>
    <property type="project" value="TreeGrafter"/>
</dbReference>
<dbReference type="OrthoDB" id="9811889at2"/>
<dbReference type="Pfam" id="PF02518">
    <property type="entry name" value="HATPase_c"/>
    <property type="match status" value="1"/>
</dbReference>
<dbReference type="InterPro" id="IPR005467">
    <property type="entry name" value="His_kinase_dom"/>
</dbReference>
<dbReference type="Proteomes" id="UP000198790">
    <property type="component" value="Unassembled WGS sequence"/>
</dbReference>
<dbReference type="InterPro" id="IPR004358">
    <property type="entry name" value="Sig_transdc_His_kin-like_C"/>
</dbReference>
<dbReference type="InterPro" id="IPR029016">
    <property type="entry name" value="GAF-like_dom_sf"/>
</dbReference>
<evidence type="ECO:0000259" key="6">
    <source>
        <dbReference type="PROSITE" id="PS50109"/>
    </source>
</evidence>
<organism evidence="7 8">
    <name type="scientific">Algoriphagus aquimarinus</name>
    <dbReference type="NCBI Taxonomy" id="237018"/>
    <lineage>
        <taxon>Bacteria</taxon>
        <taxon>Pseudomonadati</taxon>
        <taxon>Bacteroidota</taxon>
        <taxon>Cytophagia</taxon>
        <taxon>Cytophagales</taxon>
        <taxon>Cyclobacteriaceae</taxon>
        <taxon>Algoriphagus</taxon>
    </lineage>
</organism>
<gene>
    <name evidence="7" type="ORF">SAMN04489723_107186</name>
</gene>
<evidence type="ECO:0000313" key="7">
    <source>
        <dbReference type="EMBL" id="SFB33077.1"/>
    </source>
</evidence>
<evidence type="ECO:0000256" key="3">
    <source>
        <dbReference type="ARBA" id="ARBA00022679"/>
    </source>
</evidence>
<reference evidence="7 8" key="1">
    <citation type="submission" date="2016-10" db="EMBL/GenBank/DDBJ databases">
        <authorList>
            <person name="de Groot N.N."/>
        </authorList>
    </citation>
    <scope>NUCLEOTIDE SEQUENCE [LARGE SCALE GENOMIC DNA]</scope>
    <source>
        <strain evidence="7 8">DSM 23399</strain>
    </source>
</reference>
<dbReference type="PANTHER" id="PTHR43047:SF72">
    <property type="entry name" value="OSMOSENSING HISTIDINE PROTEIN KINASE SLN1"/>
    <property type="match status" value="1"/>
</dbReference>
<dbReference type="Gene3D" id="1.10.287.130">
    <property type="match status" value="1"/>
</dbReference>
<dbReference type="SUPFAM" id="SSF47384">
    <property type="entry name" value="Homodimeric domain of signal transducing histidine kinase"/>
    <property type="match status" value="1"/>
</dbReference>
<evidence type="ECO:0000313" key="8">
    <source>
        <dbReference type="Proteomes" id="UP000198790"/>
    </source>
</evidence>
<evidence type="ECO:0000256" key="5">
    <source>
        <dbReference type="SAM" id="Coils"/>
    </source>
</evidence>
<dbReference type="PROSITE" id="PS50109">
    <property type="entry name" value="HIS_KIN"/>
    <property type="match status" value="1"/>
</dbReference>
<dbReference type="STRING" id="237018.SAMN04489723_107186"/>
<keyword evidence="5" id="KW-0175">Coiled coil</keyword>
<dbReference type="AlphaFoldDB" id="A0A1I1A596"/>
<dbReference type="SUPFAM" id="SSF55874">
    <property type="entry name" value="ATPase domain of HSP90 chaperone/DNA topoisomerase II/histidine kinase"/>
    <property type="match status" value="1"/>
</dbReference>
<accession>A0A1I1A596</accession>
<keyword evidence="3" id="KW-0808">Transferase</keyword>
<dbReference type="InterPro" id="IPR036890">
    <property type="entry name" value="HATPase_C_sf"/>
</dbReference>
<dbReference type="Gene3D" id="3.30.450.40">
    <property type="match status" value="1"/>
</dbReference>
<dbReference type="SMART" id="SM00387">
    <property type="entry name" value="HATPase_c"/>
    <property type="match status" value="1"/>
</dbReference>
<dbReference type="RefSeq" id="WP_092897424.1">
    <property type="nucleotide sequence ID" value="NZ_FOKK01000007.1"/>
</dbReference>
<protein>
    <recommendedName>
        <fullName evidence="2">histidine kinase</fullName>
        <ecNumber evidence="2">2.7.13.3</ecNumber>
    </recommendedName>
</protein>